<protein>
    <submittedName>
        <fullName evidence="3">ABC transporter substrate-binding protein</fullName>
    </submittedName>
</protein>
<evidence type="ECO:0000256" key="1">
    <source>
        <dbReference type="SAM" id="SignalP"/>
    </source>
</evidence>
<dbReference type="Proteomes" id="UP001501822">
    <property type="component" value="Unassembled WGS sequence"/>
</dbReference>
<dbReference type="Pfam" id="PF04069">
    <property type="entry name" value="OpuAC"/>
    <property type="match status" value="1"/>
</dbReference>
<dbReference type="EMBL" id="BAAABM010000015">
    <property type="protein sequence ID" value="GAA0330040.1"/>
    <property type="molecule type" value="Genomic_DNA"/>
</dbReference>
<dbReference type="PROSITE" id="PS51257">
    <property type="entry name" value="PROKAR_LIPOPROTEIN"/>
    <property type="match status" value="1"/>
</dbReference>
<feature type="chain" id="PRO_5046177675" evidence="1">
    <location>
        <begin position="20"/>
        <end position="311"/>
    </location>
</feature>
<comment type="caution">
    <text evidence="3">The sequence shown here is derived from an EMBL/GenBank/DDBJ whole genome shotgun (WGS) entry which is preliminary data.</text>
</comment>
<feature type="domain" description="ABC-type glycine betaine transport system substrate-binding" evidence="2">
    <location>
        <begin position="44"/>
        <end position="306"/>
    </location>
</feature>
<dbReference type="RefSeq" id="WP_252806754.1">
    <property type="nucleotide sequence ID" value="NZ_BAAABM010000015.1"/>
</dbReference>
<evidence type="ECO:0000313" key="3">
    <source>
        <dbReference type="EMBL" id="GAA0330040.1"/>
    </source>
</evidence>
<dbReference type="Gene3D" id="3.40.190.10">
    <property type="entry name" value="Periplasmic binding protein-like II"/>
    <property type="match status" value="1"/>
</dbReference>
<gene>
    <name evidence="3" type="ORF">GCM10010151_19840</name>
</gene>
<keyword evidence="1" id="KW-0732">Signal</keyword>
<dbReference type="InterPro" id="IPR007210">
    <property type="entry name" value="ABC_Gly_betaine_transp_sub-bd"/>
</dbReference>
<dbReference type="CDD" id="cd13606">
    <property type="entry name" value="PBP2_ProX_like"/>
    <property type="match status" value="1"/>
</dbReference>
<evidence type="ECO:0000313" key="4">
    <source>
        <dbReference type="Proteomes" id="UP001501822"/>
    </source>
</evidence>
<dbReference type="Gene3D" id="3.40.190.120">
    <property type="entry name" value="Osmoprotection protein (prox), domain 2"/>
    <property type="match status" value="1"/>
</dbReference>
<feature type="signal peptide" evidence="1">
    <location>
        <begin position="1"/>
        <end position="19"/>
    </location>
</feature>
<dbReference type="SUPFAM" id="SSF53850">
    <property type="entry name" value="Periplasmic binding protein-like II"/>
    <property type="match status" value="1"/>
</dbReference>
<organism evidence="3 4">
    <name type="scientific">Actinoallomurus spadix</name>
    <dbReference type="NCBI Taxonomy" id="79912"/>
    <lineage>
        <taxon>Bacteria</taxon>
        <taxon>Bacillati</taxon>
        <taxon>Actinomycetota</taxon>
        <taxon>Actinomycetes</taxon>
        <taxon>Streptosporangiales</taxon>
        <taxon>Thermomonosporaceae</taxon>
        <taxon>Actinoallomurus</taxon>
    </lineage>
</organism>
<keyword evidence="4" id="KW-1185">Reference proteome</keyword>
<name>A0ABN0WAN2_9ACTN</name>
<evidence type="ECO:0000259" key="2">
    <source>
        <dbReference type="Pfam" id="PF04069"/>
    </source>
</evidence>
<accession>A0ABN0WAN2</accession>
<reference evidence="3 4" key="1">
    <citation type="journal article" date="2019" name="Int. J. Syst. Evol. Microbiol.">
        <title>The Global Catalogue of Microorganisms (GCM) 10K type strain sequencing project: providing services to taxonomists for standard genome sequencing and annotation.</title>
        <authorList>
            <consortium name="The Broad Institute Genomics Platform"/>
            <consortium name="The Broad Institute Genome Sequencing Center for Infectious Disease"/>
            <person name="Wu L."/>
            <person name="Ma J."/>
        </authorList>
    </citation>
    <scope>NUCLEOTIDE SEQUENCE [LARGE SCALE GENOMIC DNA]</scope>
    <source>
        <strain evidence="3 4">JCM 3146</strain>
    </source>
</reference>
<proteinExistence type="predicted"/>
<sequence>MIRIVRGAALGVTVALALAACGGGGDDSGGNPLDQKSSGGGGGNVVVGSANFTESQLLGELYAQALEAKGVKVTKKFNIGSREVYYDQVKSGAITVMPEYNGGLLSTSVDKASKAVTADQVNSELKAKLPSTLEILEPSKAEDKDSVTVNSQTATKYHLKSIADLKAVAGQLTIGGPSEFKTREQGMLGLESKYDLKFKKFQPFDANAQTTLVKLLKDDKVQAADLFTTDPAIAANKFVVLEDPQNVFSAQNVVPLVYKSGVNDTARAALNAVSAKLTTADLQTMLAKVNDEKKDPSEVAKDWLKQAGLGG</sequence>